<protein>
    <submittedName>
        <fullName evidence="2">Cytochrome P450 oxidoreductase</fullName>
    </submittedName>
</protein>
<dbReference type="SUPFAM" id="SSF48264">
    <property type="entry name" value="Cytochrome P450"/>
    <property type="match status" value="1"/>
</dbReference>
<dbReference type="InterPro" id="IPR036396">
    <property type="entry name" value="Cyt_P450_sf"/>
</dbReference>
<feature type="transmembrane region" description="Helical" evidence="1">
    <location>
        <begin position="20"/>
        <end position="37"/>
    </location>
</feature>
<keyword evidence="1" id="KW-0812">Transmembrane</keyword>
<keyword evidence="1" id="KW-0472">Membrane</keyword>
<dbReference type="Proteomes" id="UP001219568">
    <property type="component" value="Unassembled WGS sequence"/>
</dbReference>
<dbReference type="Gene3D" id="1.10.630.10">
    <property type="entry name" value="Cytochrome P450"/>
    <property type="match status" value="1"/>
</dbReference>
<reference evidence="2" key="1">
    <citation type="journal article" date="2023" name="IMA Fungus">
        <title>Comparative genomic study of the Penicillium genus elucidates a diverse pangenome and 15 lateral gene transfer events.</title>
        <authorList>
            <person name="Petersen C."/>
            <person name="Sorensen T."/>
            <person name="Nielsen M.R."/>
            <person name="Sondergaard T.E."/>
            <person name="Sorensen J.L."/>
            <person name="Fitzpatrick D.A."/>
            <person name="Frisvad J.C."/>
            <person name="Nielsen K.L."/>
        </authorList>
    </citation>
    <scope>NUCLEOTIDE SEQUENCE</scope>
    <source>
        <strain evidence="2">IBT 15450</strain>
    </source>
</reference>
<dbReference type="GO" id="GO:0004497">
    <property type="term" value="F:monooxygenase activity"/>
    <property type="evidence" value="ECO:0007669"/>
    <property type="project" value="InterPro"/>
</dbReference>
<evidence type="ECO:0000313" key="3">
    <source>
        <dbReference type="Proteomes" id="UP001219568"/>
    </source>
</evidence>
<dbReference type="InterPro" id="IPR001128">
    <property type="entry name" value="Cyt_P450"/>
</dbReference>
<comment type="caution">
    <text evidence="2">The sequence shown here is derived from an EMBL/GenBank/DDBJ whole genome shotgun (WGS) entry which is preliminary data.</text>
</comment>
<gene>
    <name evidence="2" type="ORF">N7460_010971</name>
</gene>
<keyword evidence="1" id="KW-1133">Transmembrane helix</keyword>
<evidence type="ECO:0000256" key="1">
    <source>
        <dbReference type="SAM" id="Phobius"/>
    </source>
</evidence>
<dbReference type="EMBL" id="JAQJZL010000014">
    <property type="protein sequence ID" value="KAJ6030705.1"/>
    <property type="molecule type" value="Genomic_DNA"/>
</dbReference>
<proteinExistence type="predicted"/>
<dbReference type="GO" id="GO:0005506">
    <property type="term" value="F:iron ion binding"/>
    <property type="evidence" value="ECO:0007669"/>
    <property type="project" value="InterPro"/>
</dbReference>
<keyword evidence="3" id="KW-1185">Reference proteome</keyword>
<dbReference type="GO" id="GO:0016705">
    <property type="term" value="F:oxidoreductase activity, acting on paired donors, with incorporation or reduction of molecular oxygen"/>
    <property type="evidence" value="ECO:0007669"/>
    <property type="project" value="InterPro"/>
</dbReference>
<dbReference type="AlphaFoldDB" id="A0AAD6I4W2"/>
<reference evidence="2" key="2">
    <citation type="submission" date="2023-01" db="EMBL/GenBank/DDBJ databases">
        <authorList>
            <person name="Petersen C."/>
        </authorList>
    </citation>
    <scope>NUCLEOTIDE SEQUENCE</scope>
    <source>
        <strain evidence="2">IBT 15450</strain>
    </source>
</reference>
<sequence>MALSPLTNISAFFKGARMCIGQHLAFAEITIVMAYMLRTFRMGMLPDSISGLFHYSAVALACDVCDFRV</sequence>
<name>A0AAD6I4W2_PENCN</name>
<accession>A0AAD6I4W2</accession>
<evidence type="ECO:0000313" key="2">
    <source>
        <dbReference type="EMBL" id="KAJ6030705.1"/>
    </source>
</evidence>
<dbReference type="GO" id="GO:0020037">
    <property type="term" value="F:heme binding"/>
    <property type="evidence" value="ECO:0007669"/>
    <property type="project" value="InterPro"/>
</dbReference>
<dbReference type="GO" id="GO:0043386">
    <property type="term" value="P:mycotoxin biosynthetic process"/>
    <property type="evidence" value="ECO:0007669"/>
    <property type="project" value="UniProtKB-ARBA"/>
</dbReference>
<dbReference type="Pfam" id="PF00067">
    <property type="entry name" value="p450"/>
    <property type="match status" value="1"/>
</dbReference>
<organism evidence="2 3">
    <name type="scientific">Penicillium canescens</name>
    <dbReference type="NCBI Taxonomy" id="5083"/>
    <lineage>
        <taxon>Eukaryota</taxon>
        <taxon>Fungi</taxon>
        <taxon>Dikarya</taxon>
        <taxon>Ascomycota</taxon>
        <taxon>Pezizomycotina</taxon>
        <taxon>Eurotiomycetes</taxon>
        <taxon>Eurotiomycetidae</taxon>
        <taxon>Eurotiales</taxon>
        <taxon>Aspergillaceae</taxon>
        <taxon>Penicillium</taxon>
    </lineage>
</organism>